<dbReference type="Gene3D" id="2.30.29.30">
    <property type="entry name" value="Pleckstrin-homology domain (PH domain)/Phosphotyrosine-binding domain (PTB)"/>
    <property type="match status" value="1"/>
</dbReference>
<dbReference type="PROSITE" id="PS50238">
    <property type="entry name" value="RHOGAP"/>
    <property type="match status" value="1"/>
</dbReference>
<dbReference type="PANTHER" id="PTHR23176:SF0">
    <property type="entry name" value="RHO GTPASE ACTIVATING PROTEIN AT 19D, ISOFORM D"/>
    <property type="match status" value="1"/>
</dbReference>
<evidence type="ECO:0008006" key="6">
    <source>
        <dbReference type="Google" id="ProtNLM"/>
    </source>
</evidence>
<accession>A0ABR2GUM8</accession>
<dbReference type="InterPro" id="IPR050729">
    <property type="entry name" value="Rho-GAP"/>
</dbReference>
<evidence type="ECO:0000259" key="2">
    <source>
        <dbReference type="PROSITE" id="PS50003"/>
    </source>
</evidence>
<dbReference type="Pfam" id="PF00169">
    <property type="entry name" value="PH"/>
    <property type="match status" value="1"/>
</dbReference>
<dbReference type="Proteomes" id="UP001470230">
    <property type="component" value="Unassembled WGS sequence"/>
</dbReference>
<gene>
    <name evidence="4" type="ORF">M9Y10_036177</name>
</gene>
<feature type="domain" description="Rho-GAP" evidence="3">
    <location>
        <begin position="122"/>
        <end position="307"/>
    </location>
</feature>
<protein>
    <recommendedName>
        <fullName evidence="6">RhoGAP domain containing protein</fullName>
    </recommendedName>
</protein>
<comment type="caution">
    <text evidence="4">The sequence shown here is derived from an EMBL/GenBank/DDBJ whole genome shotgun (WGS) entry which is preliminary data.</text>
</comment>
<dbReference type="InterPro" id="IPR000198">
    <property type="entry name" value="RhoGAP_dom"/>
</dbReference>
<dbReference type="InterPro" id="IPR001849">
    <property type="entry name" value="PH_domain"/>
</dbReference>
<dbReference type="SMART" id="SM00233">
    <property type="entry name" value="PH"/>
    <property type="match status" value="1"/>
</dbReference>
<dbReference type="EMBL" id="JAPFFF010000058">
    <property type="protein sequence ID" value="KAK8837645.1"/>
    <property type="molecule type" value="Genomic_DNA"/>
</dbReference>
<sequence>MSDFNLKDPKVIKHGYLFKMGGSVKSWKKRYFVLKDINLFYFKDQSLKENLGMIPIVDCIVTKEETGPDQPGFYFNLKLPDSSNAKRNDFLIAVETDKERSDWIAEINKVNVITVFGNDYYNALQVNPTKPGHFIPIPFFIVSAIEFIEENGLDNEGVYRLNGSAQKIDNMVTAINQNVNVKFNEINDTTGIIKLYLRKLRKPIFLFENYPMLKDISNLPNGEAQVLGLQKVIRSLPIPNYIFLDYFTKHMIKIKQHSSNNLMSTQALSVCFGPCLIWEEDGQDAYGESNVQQSICSLLIDNYETIFSKFPLQSHISSGNQSFNFLAQEQDTRFPYTLQAPKSAVVQKVIEDCYGWTICVYNDQWGCVHKNDLLDIELSDKQNVHTLLKGISQQTLKWILSPGDLSNIGMQCPEAVQLYQVLKQRLDPLRAKAGK</sequence>
<keyword evidence="1" id="KW-0343">GTPase activation</keyword>
<organism evidence="4 5">
    <name type="scientific">Tritrichomonas musculus</name>
    <dbReference type="NCBI Taxonomy" id="1915356"/>
    <lineage>
        <taxon>Eukaryota</taxon>
        <taxon>Metamonada</taxon>
        <taxon>Parabasalia</taxon>
        <taxon>Tritrichomonadida</taxon>
        <taxon>Tritrichomonadidae</taxon>
        <taxon>Tritrichomonas</taxon>
    </lineage>
</organism>
<feature type="domain" description="PH" evidence="2">
    <location>
        <begin position="10"/>
        <end position="112"/>
    </location>
</feature>
<dbReference type="Gene3D" id="1.10.555.10">
    <property type="entry name" value="Rho GTPase activation protein"/>
    <property type="match status" value="1"/>
</dbReference>
<dbReference type="SUPFAM" id="SSF48350">
    <property type="entry name" value="GTPase activation domain, GAP"/>
    <property type="match status" value="1"/>
</dbReference>
<dbReference type="Pfam" id="PF00620">
    <property type="entry name" value="RhoGAP"/>
    <property type="match status" value="1"/>
</dbReference>
<dbReference type="CDD" id="cd00159">
    <property type="entry name" value="RhoGAP"/>
    <property type="match status" value="1"/>
</dbReference>
<evidence type="ECO:0000259" key="3">
    <source>
        <dbReference type="PROSITE" id="PS50238"/>
    </source>
</evidence>
<dbReference type="PROSITE" id="PS50003">
    <property type="entry name" value="PH_DOMAIN"/>
    <property type="match status" value="1"/>
</dbReference>
<keyword evidence="5" id="KW-1185">Reference proteome</keyword>
<proteinExistence type="predicted"/>
<evidence type="ECO:0000313" key="5">
    <source>
        <dbReference type="Proteomes" id="UP001470230"/>
    </source>
</evidence>
<dbReference type="SUPFAM" id="SSF50729">
    <property type="entry name" value="PH domain-like"/>
    <property type="match status" value="1"/>
</dbReference>
<name>A0ABR2GUM8_9EUKA</name>
<dbReference type="InterPro" id="IPR011993">
    <property type="entry name" value="PH-like_dom_sf"/>
</dbReference>
<evidence type="ECO:0000313" key="4">
    <source>
        <dbReference type="EMBL" id="KAK8837645.1"/>
    </source>
</evidence>
<reference evidence="4 5" key="1">
    <citation type="submission" date="2024-04" db="EMBL/GenBank/DDBJ databases">
        <title>Tritrichomonas musculus Genome.</title>
        <authorList>
            <person name="Alves-Ferreira E."/>
            <person name="Grigg M."/>
            <person name="Lorenzi H."/>
            <person name="Galac M."/>
        </authorList>
    </citation>
    <scope>NUCLEOTIDE SEQUENCE [LARGE SCALE GENOMIC DNA]</scope>
    <source>
        <strain evidence="4 5">EAF2021</strain>
    </source>
</reference>
<dbReference type="SMART" id="SM00324">
    <property type="entry name" value="RhoGAP"/>
    <property type="match status" value="1"/>
</dbReference>
<dbReference type="InterPro" id="IPR008936">
    <property type="entry name" value="Rho_GTPase_activation_prot"/>
</dbReference>
<dbReference type="PANTHER" id="PTHR23176">
    <property type="entry name" value="RHO/RAC/CDC GTPASE-ACTIVATING PROTEIN"/>
    <property type="match status" value="1"/>
</dbReference>
<evidence type="ECO:0000256" key="1">
    <source>
        <dbReference type="ARBA" id="ARBA00022468"/>
    </source>
</evidence>